<reference evidence="16" key="1">
    <citation type="journal article" date="2015" name="Genome Biol. Evol.">
        <title>Physical Mapping and Refinement of the Painted Turtle Genome (Chrysemys picta) Inform Amniote Genome Evolution and Challenge Turtle-Bird Chromosomal Conservation.</title>
        <authorList>
            <person name="Badenhorst D."/>
            <person name="Hillier L.W."/>
            <person name="Literman R."/>
            <person name="Montiel E.E."/>
            <person name="Radhakrishnan S."/>
            <person name="Shen Y."/>
            <person name="Minx P."/>
            <person name="Janes D.E."/>
            <person name="Warren W.C."/>
            <person name="Edwards S.V."/>
            <person name="Valenzuela N."/>
        </authorList>
    </citation>
    <scope>NUCLEOTIDE SEQUENCE [LARGE SCALE GENOMIC DNA]</scope>
</reference>
<sequence>MVPVQNAEDLSQQCRKMRTGESDDNRGDSSSNANLHKLPTQTGCGTFTFLSSAIAAISGFLMGYELGLISGALLQLSSILALSCKQQEIVVSSLLIGALLASLTGGFLIDRFGRRTAIIIASCLLVLGSLILILSTSYGILIVGRIAIGISISLSSIATCVYIAEIAPQHRRGLLVSLNELMIVIGILFAYISNYVFANVSHGWKYMFGLVIPIGALQAIAMYFLPPSPRFLVMKGSDEAASKVLGRLRATSNTAEELTVIKSSLKDEHQYSFLDLFRSKDNMRARMLIGLTLVFFVQTTGQPNILFYASTVLKSVGFQSNEAASLASTGVGVVKVVSTIPATVFVDQVGSKTFLCIGSSIMAVSLVTMGLVNLNIHMNFTNICRNQFLEDSIFHGPGNVSASNESLKEQFAGMPSQGRTSLTTLRNFEIAKEEEEQNSTALAGGRTSAASQTASHIVIDTVEVPAALKWLSLASLLVYVAAFSIGLGPMTWLVLSEIFPGGIRGRAMALTSSMNWGINLLISLTFLTVTDLIGLPWVCFIYSIMSLASLAFIIVFIPETKGCSLEQISMELAKQKYTKSSICWMGQPREKLVPIELPKRDHHEPFY</sequence>
<dbReference type="InterPro" id="IPR036259">
    <property type="entry name" value="MFS_trans_sf"/>
</dbReference>
<dbReference type="Gene3D" id="1.20.1250.20">
    <property type="entry name" value="MFS general substrate transporter like domains"/>
    <property type="match status" value="2"/>
</dbReference>
<dbReference type="PRINTS" id="PR00171">
    <property type="entry name" value="SUGRTRNSPORT"/>
</dbReference>
<gene>
    <name evidence="16" type="primary">SLC2A12</name>
</gene>
<reference evidence="16" key="3">
    <citation type="submission" date="2025-09" db="UniProtKB">
        <authorList>
            <consortium name="Ensembl"/>
        </authorList>
    </citation>
    <scope>IDENTIFICATION</scope>
</reference>
<dbReference type="Ensembl" id="ENSCPBT00000029236.1">
    <property type="protein sequence ID" value="ENSCPBP00000024823.1"/>
    <property type="gene ID" value="ENSCPBG00000017651.1"/>
</dbReference>
<dbReference type="NCBIfam" id="TIGR00879">
    <property type="entry name" value="SP"/>
    <property type="match status" value="1"/>
</dbReference>
<dbReference type="SUPFAM" id="SSF103473">
    <property type="entry name" value="MFS general substrate transporter"/>
    <property type="match status" value="1"/>
</dbReference>
<dbReference type="CDD" id="cd17435">
    <property type="entry name" value="MFS_GLUT12_Class3"/>
    <property type="match status" value="1"/>
</dbReference>
<dbReference type="InterPro" id="IPR020846">
    <property type="entry name" value="MFS_dom"/>
</dbReference>
<evidence type="ECO:0000256" key="2">
    <source>
        <dbReference type="ARBA" id="ARBA00004556"/>
    </source>
</evidence>
<keyword evidence="7" id="KW-0963">Cytoplasm</keyword>
<evidence type="ECO:0000256" key="7">
    <source>
        <dbReference type="ARBA" id="ARBA00022490"/>
    </source>
</evidence>
<evidence type="ECO:0000256" key="11">
    <source>
        <dbReference type="ARBA" id="ARBA00023136"/>
    </source>
</evidence>
<dbReference type="GO" id="GO:0022857">
    <property type="term" value="F:transmembrane transporter activity"/>
    <property type="evidence" value="ECO:0007669"/>
    <property type="project" value="InterPro"/>
</dbReference>
<reference evidence="16" key="2">
    <citation type="submission" date="2025-08" db="UniProtKB">
        <authorList>
            <consortium name="Ensembl"/>
        </authorList>
    </citation>
    <scope>IDENTIFICATION</scope>
</reference>
<name>A0A8C3HWY6_CHRPI</name>
<dbReference type="GO" id="GO:1904659">
    <property type="term" value="P:D-glucose transmembrane transport"/>
    <property type="evidence" value="ECO:0007669"/>
    <property type="project" value="Ensembl"/>
</dbReference>
<evidence type="ECO:0000256" key="6">
    <source>
        <dbReference type="ARBA" id="ARBA00022475"/>
    </source>
</evidence>
<keyword evidence="11" id="KW-0472">Membrane</keyword>
<proteinExistence type="inferred from homology"/>
<evidence type="ECO:0000256" key="13">
    <source>
        <dbReference type="ARBA" id="ARBA00039241"/>
    </source>
</evidence>
<dbReference type="PANTHER" id="PTHR48023:SF2">
    <property type="entry name" value="SOLUTE CARRIER FAMILY 2, FACILITATED GLUCOSE TRANSPORTER MEMBER 12"/>
    <property type="match status" value="1"/>
</dbReference>
<dbReference type="CTD" id="154091"/>
<dbReference type="AlphaFoldDB" id="A0A8C3HWY6"/>
<keyword evidence="6" id="KW-1003">Cell membrane</keyword>
<evidence type="ECO:0000256" key="12">
    <source>
        <dbReference type="ARBA" id="ARBA00023180"/>
    </source>
</evidence>
<dbReference type="OMA" id="TGSHMES"/>
<dbReference type="InterPro" id="IPR003663">
    <property type="entry name" value="Sugar/inositol_transpt"/>
</dbReference>
<dbReference type="Pfam" id="PF00083">
    <property type="entry name" value="Sugar_tr"/>
    <property type="match status" value="2"/>
</dbReference>
<evidence type="ECO:0000256" key="8">
    <source>
        <dbReference type="ARBA" id="ARBA00022597"/>
    </source>
</evidence>
<evidence type="ECO:0000313" key="17">
    <source>
        <dbReference type="Proteomes" id="UP000694380"/>
    </source>
</evidence>
<keyword evidence="12" id="KW-0325">Glycoprotein</keyword>
<dbReference type="KEGG" id="cpic:101935952"/>
<evidence type="ECO:0000256" key="10">
    <source>
        <dbReference type="ARBA" id="ARBA00022989"/>
    </source>
</evidence>
<evidence type="ECO:0000256" key="3">
    <source>
        <dbReference type="ARBA" id="ARBA00004651"/>
    </source>
</evidence>
<dbReference type="PANTHER" id="PTHR48023">
    <property type="entry name" value="D-XYLOSE-PROTON SYMPORTER-LIKE 2"/>
    <property type="match status" value="1"/>
</dbReference>
<evidence type="ECO:0000256" key="1">
    <source>
        <dbReference type="ARBA" id="ARBA00000618"/>
    </source>
</evidence>
<organism evidence="16 17">
    <name type="scientific">Chrysemys picta bellii</name>
    <name type="common">Western painted turtle</name>
    <name type="synonym">Emys bellii</name>
    <dbReference type="NCBI Taxonomy" id="8478"/>
    <lineage>
        <taxon>Eukaryota</taxon>
        <taxon>Metazoa</taxon>
        <taxon>Chordata</taxon>
        <taxon>Craniata</taxon>
        <taxon>Vertebrata</taxon>
        <taxon>Euteleostomi</taxon>
        <taxon>Archelosauria</taxon>
        <taxon>Testudinata</taxon>
        <taxon>Testudines</taxon>
        <taxon>Cryptodira</taxon>
        <taxon>Durocryptodira</taxon>
        <taxon>Testudinoidea</taxon>
        <taxon>Emydidae</taxon>
        <taxon>Chrysemys</taxon>
    </lineage>
</organism>
<comment type="subcellular location">
    <subcellularLocation>
        <location evidence="3">Cell membrane</location>
        <topology evidence="3">Multi-pass membrane protein</topology>
    </subcellularLocation>
    <subcellularLocation>
        <location evidence="2">Cytoplasm</location>
        <location evidence="2">Perinuclear region</location>
    </subcellularLocation>
</comment>
<evidence type="ECO:0000256" key="9">
    <source>
        <dbReference type="ARBA" id="ARBA00022692"/>
    </source>
</evidence>
<protein>
    <recommendedName>
        <fullName evidence="13">Solute carrier family 2, facilitated glucose transporter member 12</fullName>
    </recommendedName>
    <alternativeName>
        <fullName evidence="14">Glucose transporter type 12</fullName>
    </alternativeName>
</protein>
<dbReference type="PROSITE" id="PS00216">
    <property type="entry name" value="SUGAR_TRANSPORT_1"/>
    <property type="match status" value="1"/>
</dbReference>
<keyword evidence="10" id="KW-1133">Transmembrane helix</keyword>
<dbReference type="Proteomes" id="UP000694380">
    <property type="component" value="Chromosome 3"/>
</dbReference>
<dbReference type="GO" id="GO:0072359">
    <property type="term" value="P:circulatory system development"/>
    <property type="evidence" value="ECO:0007669"/>
    <property type="project" value="TreeGrafter"/>
</dbReference>
<dbReference type="PROSITE" id="PS50850">
    <property type="entry name" value="MFS"/>
    <property type="match status" value="1"/>
</dbReference>
<keyword evidence="8" id="KW-0762">Sugar transport</keyword>
<accession>A0A8C3HWY6</accession>
<evidence type="ECO:0000313" key="16">
    <source>
        <dbReference type="Ensembl" id="ENSCPBP00000024823.1"/>
    </source>
</evidence>
<evidence type="ECO:0000256" key="5">
    <source>
        <dbReference type="ARBA" id="ARBA00022448"/>
    </source>
</evidence>
<dbReference type="InterPro" id="IPR005829">
    <property type="entry name" value="Sugar_transporter_CS"/>
</dbReference>
<dbReference type="GeneID" id="101935952"/>
<evidence type="ECO:0000256" key="14">
    <source>
        <dbReference type="ARBA" id="ARBA00042905"/>
    </source>
</evidence>
<dbReference type="OrthoDB" id="4142200at2759"/>
<comment type="similarity">
    <text evidence="4">Belongs to the major facilitator superfamily. Sugar transporter (TC 2.A.1.1) family. Glucose transporter subfamily.</text>
</comment>
<dbReference type="GO" id="GO:0048471">
    <property type="term" value="C:perinuclear region of cytoplasm"/>
    <property type="evidence" value="ECO:0007669"/>
    <property type="project" value="UniProtKB-SubCell"/>
</dbReference>
<keyword evidence="9" id="KW-0812">Transmembrane</keyword>
<evidence type="ECO:0000256" key="4">
    <source>
        <dbReference type="ARBA" id="ARBA00007004"/>
    </source>
</evidence>
<dbReference type="GO" id="GO:0005886">
    <property type="term" value="C:plasma membrane"/>
    <property type="evidence" value="ECO:0007669"/>
    <property type="project" value="UniProtKB-SubCell"/>
</dbReference>
<dbReference type="GeneTree" id="ENSGT00940000159614"/>
<dbReference type="InterPro" id="IPR005828">
    <property type="entry name" value="MFS_sugar_transport-like"/>
</dbReference>
<dbReference type="FunFam" id="1.20.1250.20:FF:000237">
    <property type="entry name" value="Solute carrier family 2 (Facilitated glucose transporter), member 12"/>
    <property type="match status" value="1"/>
</dbReference>
<dbReference type="FunFam" id="1.20.1250.20:FF:000124">
    <property type="entry name" value="Solute carrier family 2, facilitated glucose transporter member 12"/>
    <property type="match status" value="1"/>
</dbReference>
<keyword evidence="5 15" id="KW-0813">Transport</keyword>
<comment type="catalytic activity">
    <reaction evidence="1">
        <text>D-glucose(out) = D-glucose(in)</text>
        <dbReference type="Rhea" id="RHEA:60376"/>
        <dbReference type="ChEBI" id="CHEBI:4167"/>
    </reaction>
</comment>
<dbReference type="InterPro" id="IPR050820">
    <property type="entry name" value="MFS_Sugar_Transporter"/>
</dbReference>
<keyword evidence="17" id="KW-1185">Reference proteome</keyword>
<evidence type="ECO:0000256" key="15">
    <source>
        <dbReference type="RuleBase" id="RU003346"/>
    </source>
</evidence>